<gene>
    <name evidence="1" type="ORF">BUZ61_03495</name>
    <name evidence="2" type="ORF">NCTC13834_01670</name>
</gene>
<protein>
    <submittedName>
        <fullName evidence="2">Putative DNA binding protein</fullName>
    </submittedName>
</protein>
<name>A0A2T4SCN2_9STAP</name>
<dbReference type="EMBL" id="PZHR01000010">
    <property type="protein sequence ID" value="PTK60114.1"/>
    <property type="molecule type" value="Genomic_DNA"/>
</dbReference>
<evidence type="ECO:0000313" key="4">
    <source>
        <dbReference type="Proteomes" id="UP000254412"/>
    </source>
</evidence>
<reference evidence="1" key="2">
    <citation type="submission" date="2018-03" db="EMBL/GenBank/DDBJ databases">
        <authorList>
            <person name="Keele B.F."/>
        </authorList>
    </citation>
    <scope>NUCLEOTIDE SEQUENCE</scope>
    <source>
        <strain evidence="1">SNUC 4337</strain>
    </source>
</reference>
<dbReference type="OrthoDB" id="86031at2"/>
<dbReference type="RefSeq" id="WP_107644043.1">
    <property type="nucleotide sequence ID" value="NZ_BMCF01000004.1"/>
</dbReference>
<evidence type="ECO:0000313" key="2">
    <source>
        <dbReference type="EMBL" id="SUM55307.1"/>
    </source>
</evidence>
<dbReference type="Proteomes" id="UP000254412">
    <property type="component" value="Unassembled WGS sequence"/>
</dbReference>
<dbReference type="EMBL" id="UHDS01000001">
    <property type="protein sequence ID" value="SUM55307.1"/>
    <property type="molecule type" value="Genomic_DNA"/>
</dbReference>
<organism evidence="1 3">
    <name type="scientific">Staphylococcus nepalensis</name>
    <dbReference type="NCBI Taxonomy" id="214473"/>
    <lineage>
        <taxon>Bacteria</taxon>
        <taxon>Bacillati</taxon>
        <taxon>Bacillota</taxon>
        <taxon>Bacilli</taxon>
        <taxon>Bacillales</taxon>
        <taxon>Staphylococcaceae</taxon>
        <taxon>Staphylococcus</taxon>
    </lineage>
</organism>
<accession>A0A2T4SCN2</accession>
<sequence length="290" mass="34522">MDKPERLLYIYTRLLNGKKLSKEELAQSLNVNIRSIQRDFSDINNFLYEDQEWEGLNGRIVYENNIGRHRLRIDRFKFKNHRILNLLFRMKSFTPNIHEDTYNLILGLNAHSNLAEKLLSNTLLNQFHINRELTESTLILKIQLAIENNQMISINDINHQTFKVIPIYTRYFNKRFWVTYLYNGNIHIHDLTSINHVYQHDESFDNSVFMKTPTVTINIHNSIWSEIKSQFIIMTANIDDNYVNAELIISKKECFTLALEFPQLITLLKPSQYVEDFKIKLKSLFKNYDI</sequence>
<dbReference type="AlphaFoldDB" id="A0A2T4SCN2"/>
<proteinExistence type="predicted"/>
<reference evidence="2 4" key="3">
    <citation type="submission" date="2018-06" db="EMBL/GenBank/DDBJ databases">
        <authorList>
            <consortium name="Pathogen Informatics"/>
            <person name="Doyle S."/>
        </authorList>
    </citation>
    <scope>NUCLEOTIDE SEQUENCE [LARGE SCALE GENOMIC DNA]</scope>
    <source>
        <strain evidence="2 4">NCTC13834</strain>
    </source>
</reference>
<dbReference type="Proteomes" id="UP000240400">
    <property type="component" value="Unassembled WGS sequence"/>
</dbReference>
<reference evidence="1 3" key="1">
    <citation type="journal article" date="2016" name="Front. Microbiol.">
        <title>Comprehensive Phylogenetic Analysis of Bovine Non-aureus Staphylococci Species Based on Whole-Genome Sequencing.</title>
        <authorList>
            <person name="Naushad S."/>
            <person name="Barkema H.W."/>
            <person name="Luby C."/>
            <person name="Condas L.A."/>
            <person name="Nobrega D.B."/>
            <person name="Carson D.A."/>
            <person name="De Buck J."/>
        </authorList>
    </citation>
    <scope>NUCLEOTIDE SEQUENCE [LARGE SCALE GENOMIC DNA]</scope>
    <source>
        <strain evidence="1 3">SNUC 4337</strain>
    </source>
</reference>
<evidence type="ECO:0000313" key="3">
    <source>
        <dbReference type="Proteomes" id="UP000240400"/>
    </source>
</evidence>
<evidence type="ECO:0000313" key="1">
    <source>
        <dbReference type="EMBL" id="PTK60114.1"/>
    </source>
</evidence>